<dbReference type="InterPro" id="IPR006311">
    <property type="entry name" value="TAT_signal"/>
</dbReference>
<reference evidence="4 5" key="1">
    <citation type="submission" date="2012-02" db="EMBL/GenBank/DDBJ databases">
        <title>Complete sequence of chromosome of Singulisphaera acidiphila DSM 18658.</title>
        <authorList>
            <consortium name="US DOE Joint Genome Institute (JGI-PGF)"/>
            <person name="Lucas S."/>
            <person name="Copeland A."/>
            <person name="Lapidus A."/>
            <person name="Glavina del Rio T."/>
            <person name="Dalin E."/>
            <person name="Tice H."/>
            <person name="Bruce D."/>
            <person name="Goodwin L."/>
            <person name="Pitluck S."/>
            <person name="Peters L."/>
            <person name="Ovchinnikova G."/>
            <person name="Chertkov O."/>
            <person name="Kyrpides N."/>
            <person name="Mavromatis K."/>
            <person name="Ivanova N."/>
            <person name="Brettin T."/>
            <person name="Detter J.C."/>
            <person name="Han C."/>
            <person name="Larimer F."/>
            <person name="Land M."/>
            <person name="Hauser L."/>
            <person name="Markowitz V."/>
            <person name="Cheng J.-F."/>
            <person name="Hugenholtz P."/>
            <person name="Woyke T."/>
            <person name="Wu D."/>
            <person name="Tindall B."/>
            <person name="Pomrenke H."/>
            <person name="Brambilla E."/>
            <person name="Klenk H.-P."/>
            <person name="Eisen J.A."/>
        </authorList>
    </citation>
    <scope>NUCLEOTIDE SEQUENCE [LARGE SCALE GENOMIC DNA]</scope>
    <source>
        <strain evidence="5">ATCC BAA-1392 / DSM 18658 / VKM B-2454 / MOB10</strain>
    </source>
</reference>
<dbReference type="SUPFAM" id="SSF55347">
    <property type="entry name" value="Glyceraldehyde-3-phosphate dehydrogenase-like, C-terminal domain"/>
    <property type="match status" value="1"/>
</dbReference>
<dbReference type="GO" id="GO:0000166">
    <property type="term" value="F:nucleotide binding"/>
    <property type="evidence" value="ECO:0007669"/>
    <property type="project" value="InterPro"/>
</dbReference>
<dbReference type="EMBL" id="CP003364">
    <property type="protein sequence ID" value="AGA31347.1"/>
    <property type="molecule type" value="Genomic_DNA"/>
</dbReference>
<dbReference type="RefSeq" id="WP_015250416.1">
    <property type="nucleotide sequence ID" value="NC_019892.1"/>
</dbReference>
<dbReference type="InterPro" id="IPR055170">
    <property type="entry name" value="GFO_IDH_MocA-like_dom"/>
</dbReference>
<dbReference type="InterPro" id="IPR019546">
    <property type="entry name" value="TAT_signal_bac_arc"/>
</dbReference>
<dbReference type="STRING" id="886293.Sinac_7305"/>
<sequence length="430" mass="47456">MRDSHPSRRTFVKQSAAAVAATSAAQFALTSNAHAAGSDIIKVGLVGCGGRGTGAAVQALTADSNVKLVAMADAFENRLEGSLSTLKGSAVADRVDVPRERQYIGFDAYKNVIDQVDVVLLTTTPHFRPIHMAYAVEKGIHMFVEKPVATDAPGVRSVLQTCEEAKKKNLSVVSGLCWRYYEPRREAMKRVLGGDIGDIVAVQTTYNSGGVWDPVVTREEVKSDMEYQMRNWYYYTWLSGDHIVEQAVHGIDTMAWALGDEPPIKCWGSGGRQVRTEPKYGNIFDHFSIVYEYPKNVRGYHTCRHWRGSAQQVKDYVLGSKGTCDVFGETTGPRITGEKAWRYRGPKPDMYQSEHNEMFAAIRAGQPINNGVYAARSTLLAIMGRMTCYTGEVITWEQALNSKESLSPAAYAWGDAPQHPIARPGVTKFV</sequence>
<dbReference type="Pfam" id="PF22725">
    <property type="entry name" value="GFO_IDH_MocA_C3"/>
    <property type="match status" value="1"/>
</dbReference>
<accession>L0DQ20</accession>
<name>L0DQ20_SINAD</name>
<dbReference type="SUPFAM" id="SSF51735">
    <property type="entry name" value="NAD(P)-binding Rossmann-fold domains"/>
    <property type="match status" value="1"/>
</dbReference>
<dbReference type="HOGENOM" id="CLU_640667_0_0_0"/>
<keyword evidence="5" id="KW-1185">Reference proteome</keyword>
<dbReference type="PROSITE" id="PS51318">
    <property type="entry name" value="TAT"/>
    <property type="match status" value="1"/>
</dbReference>
<dbReference type="InterPro" id="IPR000683">
    <property type="entry name" value="Gfo/Idh/MocA-like_OxRdtase_N"/>
</dbReference>
<dbReference type="InterPro" id="IPR050463">
    <property type="entry name" value="Gfo/Idh/MocA_oxidrdct_glycsds"/>
</dbReference>
<evidence type="ECO:0000313" key="5">
    <source>
        <dbReference type="Proteomes" id="UP000010798"/>
    </source>
</evidence>
<dbReference type="Gene3D" id="3.40.50.720">
    <property type="entry name" value="NAD(P)-binding Rossmann-like Domain"/>
    <property type="match status" value="1"/>
</dbReference>
<dbReference type="KEGG" id="saci:Sinac_7305"/>
<organism evidence="4 5">
    <name type="scientific">Singulisphaera acidiphila (strain ATCC BAA-1392 / DSM 18658 / VKM B-2454 / MOB10)</name>
    <dbReference type="NCBI Taxonomy" id="886293"/>
    <lineage>
        <taxon>Bacteria</taxon>
        <taxon>Pseudomonadati</taxon>
        <taxon>Planctomycetota</taxon>
        <taxon>Planctomycetia</taxon>
        <taxon>Isosphaerales</taxon>
        <taxon>Isosphaeraceae</taxon>
        <taxon>Singulisphaera</taxon>
    </lineage>
</organism>
<protein>
    <submittedName>
        <fullName evidence="4">Putative dehydrogenase</fullName>
    </submittedName>
</protein>
<evidence type="ECO:0000256" key="1">
    <source>
        <dbReference type="SAM" id="SignalP"/>
    </source>
</evidence>
<feature type="domain" description="GFO/IDH/MocA-like oxidoreductase" evidence="3">
    <location>
        <begin position="186"/>
        <end position="323"/>
    </location>
</feature>
<dbReference type="AlphaFoldDB" id="L0DQ20"/>
<dbReference type="Proteomes" id="UP000010798">
    <property type="component" value="Chromosome"/>
</dbReference>
<dbReference type="Gene3D" id="3.30.360.10">
    <property type="entry name" value="Dihydrodipicolinate Reductase, domain 2"/>
    <property type="match status" value="1"/>
</dbReference>
<evidence type="ECO:0000259" key="3">
    <source>
        <dbReference type="Pfam" id="PF22725"/>
    </source>
</evidence>
<dbReference type="eggNOG" id="COG0673">
    <property type="taxonomic scope" value="Bacteria"/>
</dbReference>
<dbReference type="OrthoDB" id="253515at2"/>
<dbReference type="NCBIfam" id="TIGR01409">
    <property type="entry name" value="TAT_signal_seq"/>
    <property type="match status" value="1"/>
</dbReference>
<evidence type="ECO:0000313" key="4">
    <source>
        <dbReference type="EMBL" id="AGA31347.1"/>
    </source>
</evidence>
<evidence type="ECO:0000259" key="2">
    <source>
        <dbReference type="Pfam" id="PF01408"/>
    </source>
</evidence>
<gene>
    <name evidence="4" type="ordered locus">Sinac_7305</name>
</gene>
<proteinExistence type="predicted"/>
<keyword evidence="1" id="KW-0732">Signal</keyword>
<dbReference type="InterPro" id="IPR036291">
    <property type="entry name" value="NAD(P)-bd_dom_sf"/>
</dbReference>
<feature type="domain" description="Gfo/Idh/MocA-like oxidoreductase N-terminal" evidence="2">
    <location>
        <begin position="41"/>
        <end position="170"/>
    </location>
</feature>
<dbReference type="PANTHER" id="PTHR43818">
    <property type="entry name" value="BCDNA.GH03377"/>
    <property type="match status" value="1"/>
</dbReference>
<dbReference type="PANTHER" id="PTHR43818:SF5">
    <property type="entry name" value="OXIDOREDUCTASE FAMILY PROTEIN"/>
    <property type="match status" value="1"/>
</dbReference>
<feature type="chain" id="PRO_5003940338" evidence="1">
    <location>
        <begin position="36"/>
        <end position="430"/>
    </location>
</feature>
<feature type="signal peptide" evidence="1">
    <location>
        <begin position="1"/>
        <end position="35"/>
    </location>
</feature>
<dbReference type="Pfam" id="PF01408">
    <property type="entry name" value="GFO_IDH_MocA"/>
    <property type="match status" value="1"/>
</dbReference>